<keyword evidence="3 5" id="KW-0479">Metal-binding</keyword>
<dbReference type="PANTHER" id="PTHR39677:SF4">
    <property type="entry name" value="RIBONUCLEASE VAPC6"/>
    <property type="match status" value="1"/>
</dbReference>
<dbReference type="HAMAP" id="MF_00265">
    <property type="entry name" value="VapC_Nob1"/>
    <property type="match status" value="1"/>
</dbReference>
<comment type="cofactor">
    <cofactor evidence="5">
        <name>Mg(2+)</name>
        <dbReference type="ChEBI" id="CHEBI:18420"/>
    </cofactor>
</comment>
<dbReference type="SUPFAM" id="SSF88723">
    <property type="entry name" value="PIN domain-like"/>
    <property type="match status" value="1"/>
</dbReference>
<keyword evidence="4 5" id="KW-0378">Hydrolase</keyword>
<evidence type="ECO:0000259" key="6">
    <source>
        <dbReference type="SMART" id="SM00670"/>
    </source>
</evidence>
<dbReference type="GO" id="GO:0090729">
    <property type="term" value="F:toxin activity"/>
    <property type="evidence" value="ECO:0007669"/>
    <property type="project" value="UniProtKB-KW"/>
</dbReference>
<evidence type="ECO:0000256" key="2">
    <source>
        <dbReference type="ARBA" id="ARBA00022722"/>
    </source>
</evidence>
<keyword evidence="1 5" id="KW-1277">Toxin-antitoxin system</keyword>
<evidence type="ECO:0000256" key="1">
    <source>
        <dbReference type="ARBA" id="ARBA00022649"/>
    </source>
</evidence>
<dbReference type="PANTHER" id="PTHR39677">
    <property type="entry name" value="RIBONUCLEASE VAPC6"/>
    <property type="match status" value="1"/>
</dbReference>
<dbReference type="InterPro" id="IPR002716">
    <property type="entry name" value="PIN_dom"/>
</dbReference>
<keyword evidence="2 5" id="KW-0540">Nuclease</keyword>
<keyword evidence="5" id="KW-0800">Toxin</keyword>
<reference evidence="7" key="1">
    <citation type="submission" date="2020-06" db="EMBL/GenBank/DDBJ databases">
        <title>Unique genomic features of the anaerobic methanotrophic archaea.</title>
        <authorList>
            <person name="Chadwick G.L."/>
            <person name="Skennerton C.T."/>
            <person name="Laso-Perez R."/>
            <person name="Leu A.O."/>
            <person name="Speth D.R."/>
            <person name="Yu H."/>
            <person name="Morgan-Lang C."/>
            <person name="Hatzenpichler R."/>
            <person name="Goudeau D."/>
            <person name="Malmstrom R."/>
            <person name="Brazelton W.J."/>
            <person name="Woyke T."/>
            <person name="Hallam S.J."/>
            <person name="Tyson G.W."/>
            <person name="Wegener G."/>
            <person name="Boetius A."/>
            <person name="Orphan V."/>
        </authorList>
    </citation>
    <scope>NUCLEOTIDE SEQUENCE</scope>
</reference>
<dbReference type="Gene3D" id="3.40.50.1010">
    <property type="entry name" value="5'-nuclease"/>
    <property type="match status" value="1"/>
</dbReference>
<comment type="similarity">
    <text evidence="5">Belongs to the PINc/VapC protein family.</text>
</comment>
<dbReference type="GO" id="GO:0000287">
    <property type="term" value="F:magnesium ion binding"/>
    <property type="evidence" value="ECO:0007669"/>
    <property type="project" value="UniProtKB-UniRule"/>
</dbReference>
<dbReference type="AlphaFoldDB" id="A0A7G9YXW9"/>
<dbReference type="Pfam" id="PF01850">
    <property type="entry name" value="PIN"/>
    <property type="match status" value="1"/>
</dbReference>
<dbReference type="SMART" id="SM00670">
    <property type="entry name" value="PINc"/>
    <property type="match status" value="1"/>
</dbReference>
<feature type="binding site" evidence="5">
    <location>
        <position position="109"/>
    </location>
    <ligand>
        <name>Mg(2+)</name>
        <dbReference type="ChEBI" id="CHEBI:18420"/>
    </ligand>
</feature>
<sequence length="141" mass="16139">MNGLFIDSNVIIRHLAGDRRARKIIERIEKGEEKGYINQIVVSEAIFIYLKLKTKMKAFELKKAPEKVKRVDLKPVYELLDISIELQSNKEISKSAEDVIARYGLLPNDALIAATCKHHGIRKLATFDGDFKQVNFLEIIK</sequence>
<dbReference type="EC" id="3.1.-.-" evidence="5"/>
<dbReference type="GO" id="GO:0016787">
    <property type="term" value="F:hydrolase activity"/>
    <property type="evidence" value="ECO:0007669"/>
    <property type="project" value="UniProtKB-KW"/>
</dbReference>
<feature type="domain" description="PIN" evidence="6">
    <location>
        <begin position="2"/>
        <end position="133"/>
    </location>
</feature>
<dbReference type="InterPro" id="IPR029060">
    <property type="entry name" value="PIN-like_dom_sf"/>
</dbReference>
<dbReference type="CDD" id="cd18677">
    <property type="entry name" value="PIN_MjVapC2-VapC6_like"/>
    <property type="match status" value="1"/>
</dbReference>
<keyword evidence="7" id="KW-0255">Endonuclease</keyword>
<gene>
    <name evidence="5 7" type="primary">vapC</name>
    <name evidence="7" type="ORF">EIAEIAFH_00008</name>
</gene>
<evidence type="ECO:0000313" key="7">
    <source>
        <dbReference type="EMBL" id="QNO52853.1"/>
    </source>
</evidence>
<accession>A0A7G9YXW9</accession>
<protein>
    <recommendedName>
        <fullName evidence="5">Ribonuclease VapC</fullName>
        <shortName evidence="5">RNase VapC</shortName>
        <ecNumber evidence="5">3.1.-.-</ecNumber>
    </recommendedName>
    <alternativeName>
        <fullName evidence="5">Putative toxin VapC</fullName>
    </alternativeName>
</protein>
<keyword evidence="5" id="KW-0460">Magnesium</keyword>
<dbReference type="InterPro" id="IPR022907">
    <property type="entry name" value="VapC_family"/>
</dbReference>
<dbReference type="GO" id="GO:0004540">
    <property type="term" value="F:RNA nuclease activity"/>
    <property type="evidence" value="ECO:0007669"/>
    <property type="project" value="InterPro"/>
</dbReference>
<evidence type="ECO:0000256" key="5">
    <source>
        <dbReference type="HAMAP-Rule" id="MF_00265"/>
    </source>
</evidence>
<name>A0A7G9YXW9_9EURY</name>
<evidence type="ECO:0000256" key="3">
    <source>
        <dbReference type="ARBA" id="ARBA00022723"/>
    </source>
</evidence>
<feature type="binding site" evidence="5">
    <location>
        <position position="7"/>
    </location>
    <ligand>
        <name>Mg(2+)</name>
        <dbReference type="ChEBI" id="CHEBI:18420"/>
    </ligand>
</feature>
<evidence type="ECO:0000256" key="4">
    <source>
        <dbReference type="ARBA" id="ARBA00022801"/>
    </source>
</evidence>
<dbReference type="GO" id="GO:0004519">
    <property type="term" value="F:endonuclease activity"/>
    <property type="evidence" value="ECO:0007669"/>
    <property type="project" value="UniProtKB-KW"/>
</dbReference>
<dbReference type="EMBL" id="MT631523">
    <property type="protein sequence ID" value="QNO52853.1"/>
    <property type="molecule type" value="Genomic_DNA"/>
</dbReference>
<proteinExistence type="inferred from homology"/>
<comment type="function">
    <text evidence="5">Toxic component of a toxin-antitoxin (TA) system. An RNase.</text>
</comment>
<organism evidence="7">
    <name type="scientific">Candidatus Methanophagaceae archaeon ANME-1 ERB6</name>
    <dbReference type="NCBI Taxonomy" id="2759912"/>
    <lineage>
        <taxon>Archaea</taxon>
        <taxon>Methanobacteriati</taxon>
        <taxon>Methanobacteriota</taxon>
        <taxon>Stenosarchaea group</taxon>
        <taxon>Methanomicrobia</taxon>
        <taxon>Candidatus Methanophagales</taxon>
        <taxon>Candidatus Methanophagaceae</taxon>
    </lineage>
</organism>